<dbReference type="EMBL" id="CAJPWZ010003061">
    <property type="protein sequence ID" value="CAG2250720.1"/>
    <property type="molecule type" value="Genomic_DNA"/>
</dbReference>
<sequence length="222" mass="25397">MERYKMSLNLSKNQEMRSKEFDKQESLIRKISKKHEKKLTSNNQQCYVFEIKIDIDSSVISTLDLSNQFGIISLVERKSEFEFKDAKLGLAQKQLCVPVGSSNRVVDLKIKQKIRNRRIGERSFVCACLLLPDGQELWVYQNDHIQCPRGIAAVNNMDVLVLGIYSNNLSVIKENGQKSNILLRETDGLIKPRALCYNKDRKELLICNRDDGSAAVYKVILG</sequence>
<dbReference type="OrthoDB" id="423498at2759"/>
<organism evidence="1 2">
    <name type="scientific">Mytilus edulis</name>
    <name type="common">Blue mussel</name>
    <dbReference type="NCBI Taxonomy" id="6550"/>
    <lineage>
        <taxon>Eukaryota</taxon>
        <taxon>Metazoa</taxon>
        <taxon>Spiralia</taxon>
        <taxon>Lophotrochozoa</taxon>
        <taxon>Mollusca</taxon>
        <taxon>Bivalvia</taxon>
        <taxon>Autobranchia</taxon>
        <taxon>Pteriomorphia</taxon>
        <taxon>Mytilida</taxon>
        <taxon>Mytiloidea</taxon>
        <taxon>Mytilidae</taxon>
        <taxon>Mytilinae</taxon>
        <taxon>Mytilus</taxon>
    </lineage>
</organism>
<gene>
    <name evidence="1" type="ORF">MEDL_62419</name>
</gene>
<evidence type="ECO:0000313" key="2">
    <source>
        <dbReference type="Proteomes" id="UP000683360"/>
    </source>
</evidence>
<evidence type="ECO:0000313" key="1">
    <source>
        <dbReference type="EMBL" id="CAG2250720.1"/>
    </source>
</evidence>
<comment type="caution">
    <text evidence="1">The sequence shown here is derived from an EMBL/GenBank/DDBJ whole genome shotgun (WGS) entry which is preliminary data.</text>
</comment>
<keyword evidence="2" id="KW-1185">Reference proteome</keyword>
<dbReference type="SUPFAM" id="SSF101898">
    <property type="entry name" value="NHL repeat"/>
    <property type="match status" value="1"/>
</dbReference>
<dbReference type="AlphaFoldDB" id="A0A8S3V7B3"/>
<dbReference type="Proteomes" id="UP000683360">
    <property type="component" value="Unassembled WGS sequence"/>
</dbReference>
<name>A0A8S3V7B3_MYTED</name>
<protein>
    <submittedName>
        <fullName evidence="1">Uncharacterized protein</fullName>
    </submittedName>
</protein>
<proteinExistence type="predicted"/>
<reference evidence="1" key="1">
    <citation type="submission" date="2021-03" db="EMBL/GenBank/DDBJ databases">
        <authorList>
            <person name="Bekaert M."/>
        </authorList>
    </citation>
    <scope>NUCLEOTIDE SEQUENCE</scope>
</reference>
<accession>A0A8S3V7B3</accession>